<evidence type="ECO:0000313" key="3">
    <source>
        <dbReference type="Proteomes" id="UP000663829"/>
    </source>
</evidence>
<reference evidence="1" key="1">
    <citation type="submission" date="2021-02" db="EMBL/GenBank/DDBJ databases">
        <authorList>
            <person name="Nowell W R."/>
        </authorList>
    </citation>
    <scope>NUCLEOTIDE SEQUENCE</scope>
</reference>
<sequence length="70" mass="8059">TLRQVLKNDQQIRLFDKLNDLGSYYAAEAAREDSLRNYPSKSELCDGKIDFHQNISDAATESVQVKKRKK</sequence>
<organism evidence="1 3">
    <name type="scientific">Didymodactylos carnosus</name>
    <dbReference type="NCBI Taxonomy" id="1234261"/>
    <lineage>
        <taxon>Eukaryota</taxon>
        <taxon>Metazoa</taxon>
        <taxon>Spiralia</taxon>
        <taxon>Gnathifera</taxon>
        <taxon>Rotifera</taxon>
        <taxon>Eurotatoria</taxon>
        <taxon>Bdelloidea</taxon>
        <taxon>Philodinida</taxon>
        <taxon>Philodinidae</taxon>
        <taxon>Didymodactylos</taxon>
    </lineage>
</organism>
<name>A0A814V046_9BILA</name>
<comment type="caution">
    <text evidence="1">The sequence shown here is derived from an EMBL/GenBank/DDBJ whole genome shotgun (WGS) entry which is preliminary data.</text>
</comment>
<evidence type="ECO:0000313" key="1">
    <source>
        <dbReference type="EMBL" id="CAF1181578.1"/>
    </source>
</evidence>
<protein>
    <submittedName>
        <fullName evidence="1">Uncharacterized protein</fullName>
    </submittedName>
</protein>
<keyword evidence="3" id="KW-1185">Reference proteome</keyword>
<dbReference type="Proteomes" id="UP000663829">
    <property type="component" value="Unassembled WGS sequence"/>
</dbReference>
<accession>A0A814V046</accession>
<feature type="non-terminal residue" evidence="1">
    <location>
        <position position="1"/>
    </location>
</feature>
<proteinExistence type="predicted"/>
<dbReference type="EMBL" id="CAJOBC010007878">
    <property type="protein sequence ID" value="CAF3945938.1"/>
    <property type="molecule type" value="Genomic_DNA"/>
</dbReference>
<evidence type="ECO:0000313" key="2">
    <source>
        <dbReference type="EMBL" id="CAF3945938.1"/>
    </source>
</evidence>
<dbReference type="Proteomes" id="UP000681722">
    <property type="component" value="Unassembled WGS sequence"/>
</dbReference>
<dbReference type="AlphaFoldDB" id="A0A814V046"/>
<dbReference type="EMBL" id="CAJNOQ010007876">
    <property type="protein sequence ID" value="CAF1181578.1"/>
    <property type="molecule type" value="Genomic_DNA"/>
</dbReference>
<gene>
    <name evidence="1" type="ORF">GPM918_LOCUS22730</name>
    <name evidence="2" type="ORF">SRO942_LOCUS22730</name>
</gene>